<proteinExistence type="inferred from homology"/>
<organism evidence="6 7">
    <name type="scientific">Streptomyces sulfonofaciens</name>
    <dbReference type="NCBI Taxonomy" id="68272"/>
    <lineage>
        <taxon>Bacteria</taxon>
        <taxon>Bacillati</taxon>
        <taxon>Actinomycetota</taxon>
        <taxon>Actinomycetes</taxon>
        <taxon>Kitasatosporales</taxon>
        <taxon>Streptomycetaceae</taxon>
        <taxon>Streptomyces</taxon>
    </lineage>
</organism>
<dbReference type="InterPro" id="IPR051209">
    <property type="entry name" value="FAD-bind_Monooxygenase_sf"/>
</dbReference>
<dbReference type="InterPro" id="IPR020946">
    <property type="entry name" value="Flavin_mOase-like"/>
</dbReference>
<name>A0A919L0M9_9ACTN</name>
<accession>A0A919L0M9</accession>
<evidence type="ECO:0000256" key="5">
    <source>
        <dbReference type="SAM" id="MobiDB-lite"/>
    </source>
</evidence>
<feature type="compositionally biased region" description="Basic and acidic residues" evidence="5">
    <location>
        <begin position="545"/>
        <end position="563"/>
    </location>
</feature>
<reference evidence="6" key="2">
    <citation type="submission" date="2020-09" db="EMBL/GenBank/DDBJ databases">
        <authorList>
            <person name="Sun Q."/>
            <person name="Ohkuma M."/>
        </authorList>
    </citation>
    <scope>NUCLEOTIDE SEQUENCE</scope>
    <source>
        <strain evidence="6">JCM 5069</strain>
    </source>
</reference>
<evidence type="ECO:0000256" key="2">
    <source>
        <dbReference type="ARBA" id="ARBA00022630"/>
    </source>
</evidence>
<dbReference type="InterPro" id="IPR036188">
    <property type="entry name" value="FAD/NAD-bd_sf"/>
</dbReference>
<keyword evidence="2" id="KW-0285">Flavoprotein</keyword>
<dbReference type="Gene3D" id="3.50.50.60">
    <property type="entry name" value="FAD/NAD(P)-binding domain"/>
    <property type="match status" value="2"/>
</dbReference>
<evidence type="ECO:0000313" key="6">
    <source>
        <dbReference type="EMBL" id="GHH79104.1"/>
    </source>
</evidence>
<dbReference type="AlphaFoldDB" id="A0A919L0M9"/>
<dbReference type="Proteomes" id="UP000603708">
    <property type="component" value="Unassembled WGS sequence"/>
</dbReference>
<protein>
    <submittedName>
        <fullName evidence="6">4-hydroxyacetophenone monooxygenase</fullName>
    </submittedName>
</protein>
<comment type="similarity">
    <text evidence="1">Belongs to the FAD-binding monooxygenase family.</text>
</comment>
<dbReference type="SUPFAM" id="SSF51905">
    <property type="entry name" value="FAD/NAD(P)-binding domain"/>
    <property type="match status" value="2"/>
</dbReference>
<reference evidence="6" key="1">
    <citation type="journal article" date="2014" name="Int. J. Syst. Evol. Microbiol.">
        <title>Complete genome sequence of Corynebacterium casei LMG S-19264T (=DSM 44701T), isolated from a smear-ripened cheese.</title>
        <authorList>
            <consortium name="US DOE Joint Genome Institute (JGI-PGF)"/>
            <person name="Walter F."/>
            <person name="Albersmeier A."/>
            <person name="Kalinowski J."/>
            <person name="Ruckert C."/>
        </authorList>
    </citation>
    <scope>NUCLEOTIDE SEQUENCE</scope>
    <source>
        <strain evidence="6">JCM 5069</strain>
    </source>
</reference>
<evidence type="ECO:0000313" key="7">
    <source>
        <dbReference type="Proteomes" id="UP000603708"/>
    </source>
</evidence>
<comment type="caution">
    <text evidence="6">The sequence shown here is derived from an EMBL/GenBank/DDBJ whole genome shotgun (WGS) entry which is preliminary data.</text>
</comment>
<dbReference type="GO" id="GO:0050660">
    <property type="term" value="F:flavin adenine dinucleotide binding"/>
    <property type="evidence" value="ECO:0007669"/>
    <property type="project" value="InterPro"/>
</dbReference>
<sequence>MRAPPFRVICPAVVAKAGGAAYRDAVDVPSNSAPAPRVIVVGAGFGGVAAAAELLRHGFEDVTLLEAAAELGGTWQHNRYPGAACDVPSHLYSYSFAQRAEWSRVFSPGAEILEYLRGTAAALGVARRVVTGTQVTACAWDDTTRRWTVHSRGPDGREERRTADALVVATGQLNHPALPRTQGRSTFAGHSFHSARWDHGYDVRGKRVAVLGTGASAAQFVPELAAQVQSLVVFQRTPNWFLPRRTGPYPAPGRWLLRHVPFARRLWRSTVFHALEVLTLAIRHPRTLGRLAQLVSGAFMRRQLPDREVRRKVWPDYPFGCKRVLLSSDFLPALQRPNVRLVTEPVVRITPGGPETADGRRYEVDCIVYGTGFRTNTFMFPMDVTGAGGRSLKDEWAEGGGGPAAHLGITVSGFPSMFLMYGPGTNTSGGSIIFFLEAQARYVRKALQWTRRQGAAALDVRPEVQEAGRRALQARFAGTAWAQCASWYRTADGRHIANWPGYMREYARRTGRLDPDEYVLIPRPDSATAAAAAPGPCGPGPGTERAGRPVGERPGAEGAADRA</sequence>
<dbReference type="PANTHER" id="PTHR42877:SF4">
    <property type="entry name" value="FAD_NAD(P)-BINDING DOMAIN-CONTAINING PROTEIN-RELATED"/>
    <property type="match status" value="1"/>
</dbReference>
<gene>
    <name evidence="6" type="ORF">GCM10018793_30980</name>
</gene>
<dbReference type="Pfam" id="PF00743">
    <property type="entry name" value="FMO-like"/>
    <property type="match status" value="1"/>
</dbReference>
<keyword evidence="4" id="KW-0560">Oxidoreductase</keyword>
<dbReference type="GO" id="GO:0004499">
    <property type="term" value="F:N,N-dimethylaniline monooxygenase activity"/>
    <property type="evidence" value="ECO:0007669"/>
    <property type="project" value="InterPro"/>
</dbReference>
<dbReference type="GO" id="GO:0050661">
    <property type="term" value="F:NADP binding"/>
    <property type="evidence" value="ECO:0007669"/>
    <property type="project" value="InterPro"/>
</dbReference>
<keyword evidence="7" id="KW-1185">Reference proteome</keyword>
<evidence type="ECO:0000256" key="1">
    <source>
        <dbReference type="ARBA" id="ARBA00010139"/>
    </source>
</evidence>
<evidence type="ECO:0000256" key="3">
    <source>
        <dbReference type="ARBA" id="ARBA00022827"/>
    </source>
</evidence>
<dbReference type="PRINTS" id="PR00411">
    <property type="entry name" value="PNDRDTASEI"/>
</dbReference>
<keyword evidence="6" id="KW-0503">Monooxygenase</keyword>
<keyword evidence="3" id="KW-0274">FAD</keyword>
<dbReference type="PANTHER" id="PTHR42877">
    <property type="entry name" value="L-ORNITHINE N(5)-MONOOXYGENASE-RELATED"/>
    <property type="match status" value="1"/>
</dbReference>
<dbReference type="EMBL" id="BNCD01000008">
    <property type="protein sequence ID" value="GHH79104.1"/>
    <property type="molecule type" value="Genomic_DNA"/>
</dbReference>
<evidence type="ECO:0000256" key="4">
    <source>
        <dbReference type="ARBA" id="ARBA00023002"/>
    </source>
</evidence>
<feature type="region of interest" description="Disordered" evidence="5">
    <location>
        <begin position="524"/>
        <end position="563"/>
    </location>
</feature>